<keyword evidence="3" id="KW-1185">Reference proteome</keyword>
<dbReference type="EMBL" id="KZ857464">
    <property type="protein sequence ID" value="RDX43450.1"/>
    <property type="molecule type" value="Genomic_DNA"/>
</dbReference>
<gene>
    <name evidence="2" type="ORF">OH76DRAFT_1474855</name>
</gene>
<dbReference type="AlphaFoldDB" id="A0A371CT44"/>
<evidence type="ECO:0000259" key="1">
    <source>
        <dbReference type="Pfam" id="PF12937"/>
    </source>
</evidence>
<reference evidence="2 3" key="1">
    <citation type="journal article" date="2018" name="Biotechnol. Biofuels">
        <title>Integrative visual omics of the white-rot fungus Polyporus brumalis exposes the biotechnological potential of its oxidative enzymes for delignifying raw plant biomass.</title>
        <authorList>
            <person name="Miyauchi S."/>
            <person name="Rancon A."/>
            <person name="Drula E."/>
            <person name="Hage H."/>
            <person name="Chaduli D."/>
            <person name="Favel A."/>
            <person name="Grisel S."/>
            <person name="Henrissat B."/>
            <person name="Herpoel-Gimbert I."/>
            <person name="Ruiz-Duenas F.J."/>
            <person name="Chevret D."/>
            <person name="Hainaut M."/>
            <person name="Lin J."/>
            <person name="Wang M."/>
            <person name="Pangilinan J."/>
            <person name="Lipzen A."/>
            <person name="Lesage-Meessen L."/>
            <person name="Navarro D."/>
            <person name="Riley R."/>
            <person name="Grigoriev I.V."/>
            <person name="Zhou S."/>
            <person name="Raouche S."/>
            <person name="Rosso M.N."/>
        </authorList>
    </citation>
    <scope>NUCLEOTIDE SEQUENCE [LARGE SCALE GENOMIC DNA]</scope>
    <source>
        <strain evidence="2 3">BRFM 1820</strain>
    </source>
</reference>
<evidence type="ECO:0000313" key="2">
    <source>
        <dbReference type="EMBL" id="RDX43450.1"/>
    </source>
</evidence>
<dbReference type="SUPFAM" id="SSF81383">
    <property type="entry name" value="F-box domain"/>
    <property type="match status" value="1"/>
</dbReference>
<dbReference type="Gene3D" id="1.20.1280.50">
    <property type="match status" value="1"/>
</dbReference>
<name>A0A371CT44_9APHY</name>
<dbReference type="InterPro" id="IPR001810">
    <property type="entry name" value="F-box_dom"/>
</dbReference>
<dbReference type="InterPro" id="IPR036047">
    <property type="entry name" value="F-box-like_dom_sf"/>
</dbReference>
<organism evidence="2 3">
    <name type="scientific">Lentinus brumalis</name>
    <dbReference type="NCBI Taxonomy" id="2498619"/>
    <lineage>
        <taxon>Eukaryota</taxon>
        <taxon>Fungi</taxon>
        <taxon>Dikarya</taxon>
        <taxon>Basidiomycota</taxon>
        <taxon>Agaricomycotina</taxon>
        <taxon>Agaricomycetes</taxon>
        <taxon>Polyporales</taxon>
        <taxon>Polyporaceae</taxon>
        <taxon>Lentinus</taxon>
    </lineage>
</organism>
<protein>
    <recommendedName>
        <fullName evidence="1">F-box domain-containing protein</fullName>
    </recommendedName>
</protein>
<dbReference type="Proteomes" id="UP000256964">
    <property type="component" value="Unassembled WGS sequence"/>
</dbReference>
<feature type="domain" description="F-box" evidence="1">
    <location>
        <begin position="61"/>
        <end position="108"/>
    </location>
</feature>
<dbReference type="OrthoDB" id="3172239at2759"/>
<evidence type="ECO:0000313" key="3">
    <source>
        <dbReference type="Proteomes" id="UP000256964"/>
    </source>
</evidence>
<sequence>MDLNHDTIEEDWLRSPNLAPARVQELASEMLRADEARMKALHARMVRVKRIHNSAALINARLPLEVLVEVFRLAGPLTSSKDAIRLTHVCHAWRTLIHGTPAFWTDFVFPPPGHLLVGSTRRNHLSVVLDALARTAPMRITFGLCGDYLPVLNTPAAESHLSRISALYLDCRGEEDGDMRPFFDLSLLSLESLELRVKCDDASLPADIAAESPARFPRLRILRTTCTGFPLAWVGPSLKVLDVLAGLEEAVTPRQARRVRCCYPSSLSELFLVLERCPGLEVLGFFGCLPHDPAPIAQSSSPRLDHLETVRIWDDADCVRMFLERFTLPRDAFVTICTDSAYDALSEFLPAANRLQAIPLIEQIELSVCRPAEVRFYYPHIVQGYALEACGESRTRLAVLSSDQFFLHPAADLDLLRLFRGFAPIFSPAAIFDLDVTLCRPVRDGQSEAWAWVLGYFPKITHLSVEAASSRDVFLALSQENVAPGLSHLYVILNGAQDWVAEYEEMVSVLELRAARALRPEFLLYRQQVKGEEDEIPPPVPVSYVERLQVVVGRVMVPLPCCVD</sequence>
<accession>A0A371CT44</accession>
<proteinExistence type="predicted"/>
<dbReference type="Pfam" id="PF12937">
    <property type="entry name" value="F-box-like"/>
    <property type="match status" value="1"/>
</dbReference>